<dbReference type="OrthoDB" id="10626092at2759"/>
<organism evidence="2 3">
    <name type="scientific">Funneliformis geosporum</name>
    <dbReference type="NCBI Taxonomy" id="1117311"/>
    <lineage>
        <taxon>Eukaryota</taxon>
        <taxon>Fungi</taxon>
        <taxon>Fungi incertae sedis</taxon>
        <taxon>Mucoromycota</taxon>
        <taxon>Glomeromycotina</taxon>
        <taxon>Glomeromycetes</taxon>
        <taxon>Glomerales</taxon>
        <taxon>Glomeraceae</taxon>
        <taxon>Funneliformis</taxon>
    </lineage>
</organism>
<reference evidence="2" key="1">
    <citation type="submission" date="2022-08" db="EMBL/GenBank/DDBJ databases">
        <authorList>
            <person name="Kallberg Y."/>
            <person name="Tangrot J."/>
            <person name="Rosling A."/>
        </authorList>
    </citation>
    <scope>NUCLEOTIDE SEQUENCE</scope>
    <source>
        <strain evidence="2">Wild A</strain>
    </source>
</reference>
<dbReference type="AlphaFoldDB" id="A0A9W4WQX9"/>
<sequence>MEQETPESINGLPDKEKYLKKQFQNYKIEIIQNFPLEKLSDSCSNTYFFILDYTGKRTLELIRTSPFDGFYTILHCLNRTTSLTIGSLLLTDRIDNHVGGIVTITTSGLDIILSLLKDRMINERAKLFDKLIEDIENIYVICKETAEVLRIVPPFPFSKELNETINIIKMKLDNFLERKDEYLETLNQFRGNKVIKDLIETESLALILKESISDYRQGISDSEIEKKIKHRKLELEVISSSIILLSQGINEVSFFETIKTFWNNSDSNNYFDKLLKKIIKGNAYSLELEEEKGRLKKLFGVENEKTINRLVNVVGKQIETNLESGKNEPKPKSKSLPNNMNQISAKKKKKHAKSTEQNPSNSPTIHQLQSQLTQIRTALATLTTNITQTETSLQTKRTEYQQSPENSLQTEINQLEQKLTTYKTQKQKIETLLPKIEEQIGKLGKEGSASEPKQESIIQNLEKDIQEINQELGIKTDKPTPRKLPDDKKDLPSPRKDDNPDDRKPDDNISRFQMLQKQTVRAIADTMSDSEYQKFLTLTPEAQKKNAELVDIALFSSMKEVKDSLTTVNNYFKGFLKLVEKMVDGVEKNFGENPETIKAKQEIKRQGVFASEEKLGECLPKLDEVDNKLKSSIVATPLN</sequence>
<name>A0A9W4WQX9_9GLOM</name>
<keyword evidence="3" id="KW-1185">Reference proteome</keyword>
<gene>
    <name evidence="2" type="ORF">FWILDA_LOCUS9214</name>
</gene>
<protein>
    <submittedName>
        <fullName evidence="2">19026_t:CDS:1</fullName>
    </submittedName>
</protein>
<dbReference type="Proteomes" id="UP001153678">
    <property type="component" value="Unassembled WGS sequence"/>
</dbReference>
<feature type="region of interest" description="Disordered" evidence="1">
    <location>
        <begin position="471"/>
        <end position="510"/>
    </location>
</feature>
<accession>A0A9W4WQX9</accession>
<proteinExistence type="predicted"/>
<evidence type="ECO:0000313" key="2">
    <source>
        <dbReference type="EMBL" id="CAI2179691.1"/>
    </source>
</evidence>
<feature type="region of interest" description="Disordered" evidence="1">
    <location>
        <begin position="321"/>
        <end position="366"/>
    </location>
</feature>
<evidence type="ECO:0000313" key="3">
    <source>
        <dbReference type="Proteomes" id="UP001153678"/>
    </source>
</evidence>
<evidence type="ECO:0000256" key="1">
    <source>
        <dbReference type="SAM" id="MobiDB-lite"/>
    </source>
</evidence>
<feature type="compositionally biased region" description="Polar residues" evidence="1">
    <location>
        <begin position="355"/>
        <end position="366"/>
    </location>
</feature>
<feature type="compositionally biased region" description="Polar residues" evidence="1">
    <location>
        <begin position="335"/>
        <end position="344"/>
    </location>
</feature>
<dbReference type="EMBL" id="CAMKVN010002129">
    <property type="protein sequence ID" value="CAI2179691.1"/>
    <property type="molecule type" value="Genomic_DNA"/>
</dbReference>
<feature type="compositionally biased region" description="Basic and acidic residues" evidence="1">
    <location>
        <begin position="474"/>
        <end position="509"/>
    </location>
</feature>
<comment type="caution">
    <text evidence="2">The sequence shown here is derived from an EMBL/GenBank/DDBJ whole genome shotgun (WGS) entry which is preliminary data.</text>
</comment>